<protein>
    <submittedName>
        <fullName evidence="1">Uncharacterized protein</fullName>
    </submittedName>
</protein>
<name>K9VKC9_9CYAN</name>
<organism evidence="1 2">
    <name type="scientific">Phormidium nigroviride PCC 7112</name>
    <dbReference type="NCBI Taxonomy" id="179408"/>
    <lineage>
        <taxon>Bacteria</taxon>
        <taxon>Bacillati</taxon>
        <taxon>Cyanobacteriota</taxon>
        <taxon>Cyanophyceae</taxon>
        <taxon>Oscillatoriophycideae</taxon>
        <taxon>Oscillatoriales</taxon>
        <taxon>Oscillatoriaceae</taxon>
        <taxon>Phormidium</taxon>
    </lineage>
</organism>
<reference evidence="1 2" key="1">
    <citation type="submission" date="2012-05" db="EMBL/GenBank/DDBJ databases">
        <title>Finished chromosome of genome of Oscillatoria sp. PCC 7112.</title>
        <authorList>
            <consortium name="US DOE Joint Genome Institute"/>
            <person name="Gugger M."/>
            <person name="Coursin T."/>
            <person name="Rippka R."/>
            <person name="Tandeau De Marsac N."/>
            <person name="Huntemann M."/>
            <person name="Wei C.-L."/>
            <person name="Han J."/>
            <person name="Detter J.C."/>
            <person name="Han C."/>
            <person name="Tapia R."/>
            <person name="Davenport K."/>
            <person name="Daligault H."/>
            <person name="Erkkila T."/>
            <person name="Gu W."/>
            <person name="Munk A.C.C."/>
            <person name="Teshima H."/>
            <person name="Xu Y."/>
            <person name="Chain P."/>
            <person name="Chen A."/>
            <person name="Krypides N."/>
            <person name="Mavromatis K."/>
            <person name="Markowitz V."/>
            <person name="Szeto E."/>
            <person name="Ivanova N."/>
            <person name="Mikhailova N."/>
            <person name="Ovchinnikova G."/>
            <person name="Pagani I."/>
            <person name="Pati A."/>
            <person name="Goodwin L."/>
            <person name="Peters L."/>
            <person name="Pitluck S."/>
            <person name="Woyke T."/>
            <person name="Kerfeld C."/>
        </authorList>
    </citation>
    <scope>NUCLEOTIDE SEQUENCE [LARGE SCALE GENOMIC DNA]</scope>
    <source>
        <strain evidence="1 2">PCC 7112</strain>
    </source>
</reference>
<evidence type="ECO:0000313" key="1">
    <source>
        <dbReference type="EMBL" id="AFZ07957.1"/>
    </source>
</evidence>
<proteinExistence type="predicted"/>
<dbReference type="AlphaFoldDB" id="K9VKC9"/>
<dbReference type="HOGENOM" id="CLU_2789939_0_0_3"/>
<evidence type="ECO:0000313" key="2">
    <source>
        <dbReference type="Proteomes" id="UP000010478"/>
    </source>
</evidence>
<accession>K9VKC9</accession>
<dbReference type="EMBL" id="CP003614">
    <property type="protein sequence ID" value="AFZ07957.1"/>
    <property type="molecule type" value="Genomic_DNA"/>
</dbReference>
<sequence length="68" mass="7770">MSSSVLGSEDFRYKPRGIHSLADFRVSAGRFHAHENRDFDSCSAKNLYPHTDDFTGIWDMGLFTRDCP</sequence>
<keyword evidence="2" id="KW-1185">Reference proteome</keyword>
<dbReference type="KEGG" id="oni:Osc7112_3593"/>
<dbReference type="Proteomes" id="UP000010478">
    <property type="component" value="Chromosome"/>
</dbReference>
<gene>
    <name evidence="1" type="ORF">Osc7112_3593</name>
</gene>